<dbReference type="Pfam" id="PF00557">
    <property type="entry name" value="Peptidase_M24"/>
    <property type="match status" value="1"/>
</dbReference>
<reference evidence="9 10" key="1">
    <citation type="submission" date="2017-06" db="EMBL/GenBank/DDBJ databases">
        <authorList>
            <consortium name="Pathogen Informatics"/>
        </authorList>
    </citation>
    <scope>NUCLEOTIDE SEQUENCE [LARGE SCALE GENOMIC DNA]</scope>
    <source>
        <strain evidence="9 10">NCTC13039</strain>
    </source>
</reference>
<dbReference type="SUPFAM" id="SSF55920">
    <property type="entry name" value="Creatinase/aminopeptidase"/>
    <property type="match status" value="1"/>
</dbReference>
<dbReference type="KEGG" id="dco:SAMEA4475696_2044"/>
<feature type="binding site" evidence="6">
    <location>
        <position position="247"/>
    </location>
    <ligand>
        <name>a divalent metal cation</name>
        <dbReference type="ChEBI" id="CHEBI:60240"/>
        <label>1</label>
    </ligand>
</feature>
<feature type="binding site" evidence="6">
    <location>
        <position position="110"/>
    </location>
    <ligand>
        <name>a divalent metal cation</name>
        <dbReference type="ChEBI" id="CHEBI:60240"/>
        <label>2</label>
        <note>catalytic</note>
    </ligand>
</feature>
<dbReference type="PRINTS" id="PR00599">
    <property type="entry name" value="MAPEPTIDASE"/>
</dbReference>
<comment type="function">
    <text evidence="1 6">Removes the N-terminal methionine from nascent proteins. The N-terminal methionine is often cleaved when the second residue in the primary sequence is small and uncharged (Met-Ala-, Cys, Gly, Pro, Ser, Thr, or Val). Requires deformylation of the N(alpha)-formylated initiator methionine before it can be hydrolyzed.</text>
</comment>
<organism evidence="9 10">
    <name type="scientific">Dermatophilus congolensis</name>
    <dbReference type="NCBI Taxonomy" id="1863"/>
    <lineage>
        <taxon>Bacteria</taxon>
        <taxon>Bacillati</taxon>
        <taxon>Actinomycetota</taxon>
        <taxon>Actinomycetes</taxon>
        <taxon>Micrococcales</taxon>
        <taxon>Dermatophilaceae</taxon>
        <taxon>Dermatophilus</taxon>
    </lineage>
</organism>
<dbReference type="AlphaFoldDB" id="A0A239VQ02"/>
<dbReference type="GO" id="GO:0070006">
    <property type="term" value="F:metalloaminopeptidase activity"/>
    <property type="evidence" value="ECO:0007669"/>
    <property type="project" value="UniProtKB-UniRule"/>
</dbReference>
<proteinExistence type="inferred from homology"/>
<feature type="binding site" evidence="6">
    <location>
        <position position="247"/>
    </location>
    <ligand>
        <name>a divalent metal cation</name>
        <dbReference type="ChEBI" id="CHEBI:60240"/>
        <label>2</label>
        <note>catalytic</note>
    </ligand>
</feature>
<feature type="binding site" evidence="6">
    <location>
        <position position="190"/>
    </location>
    <ligand>
        <name>substrate</name>
    </ligand>
</feature>
<comment type="catalytic activity">
    <reaction evidence="6 7">
        <text>Release of N-terminal amino acids, preferentially methionine, from peptides and arylamides.</text>
        <dbReference type="EC" id="3.4.11.18"/>
    </reaction>
</comment>
<evidence type="ECO:0000256" key="7">
    <source>
        <dbReference type="RuleBase" id="RU003653"/>
    </source>
</evidence>
<comment type="subunit">
    <text evidence="6">Monomer.</text>
</comment>
<evidence type="ECO:0000259" key="8">
    <source>
        <dbReference type="Pfam" id="PF00557"/>
    </source>
</evidence>
<evidence type="ECO:0000256" key="3">
    <source>
        <dbReference type="ARBA" id="ARBA00022670"/>
    </source>
</evidence>
<dbReference type="NCBIfam" id="TIGR00500">
    <property type="entry name" value="met_pdase_I"/>
    <property type="match status" value="1"/>
</dbReference>
<feature type="binding site" evidence="6">
    <location>
        <position position="183"/>
    </location>
    <ligand>
        <name>a divalent metal cation</name>
        <dbReference type="ChEBI" id="CHEBI:60240"/>
        <label>2</label>
        <note>catalytic</note>
    </ligand>
</feature>
<dbReference type="GO" id="GO:0046872">
    <property type="term" value="F:metal ion binding"/>
    <property type="evidence" value="ECO:0007669"/>
    <property type="project" value="UniProtKB-UniRule"/>
</dbReference>
<dbReference type="CDD" id="cd01086">
    <property type="entry name" value="MetAP1"/>
    <property type="match status" value="1"/>
</dbReference>
<evidence type="ECO:0000313" key="10">
    <source>
        <dbReference type="Proteomes" id="UP000242637"/>
    </source>
</evidence>
<dbReference type="EC" id="3.4.11.18" evidence="6 7"/>
<dbReference type="OrthoDB" id="9802055at2"/>
<dbReference type="PANTHER" id="PTHR43330">
    <property type="entry name" value="METHIONINE AMINOPEPTIDASE"/>
    <property type="match status" value="1"/>
</dbReference>
<dbReference type="InterPro" id="IPR001714">
    <property type="entry name" value="Pept_M24_MAP"/>
</dbReference>
<feature type="binding site" evidence="6">
    <location>
        <position position="82"/>
    </location>
    <ligand>
        <name>substrate</name>
    </ligand>
</feature>
<feature type="domain" description="Peptidase M24" evidence="8">
    <location>
        <begin position="17"/>
        <end position="253"/>
    </location>
</feature>
<dbReference type="EMBL" id="LT906453">
    <property type="protein sequence ID" value="SNV24371.1"/>
    <property type="molecule type" value="Genomic_DNA"/>
</dbReference>
<dbReference type="InterPro" id="IPR002467">
    <property type="entry name" value="Pept_M24A_MAP1"/>
</dbReference>
<dbReference type="InterPro" id="IPR036005">
    <property type="entry name" value="Creatinase/aminopeptidase-like"/>
</dbReference>
<evidence type="ECO:0000256" key="2">
    <source>
        <dbReference type="ARBA" id="ARBA00022438"/>
    </source>
</evidence>
<dbReference type="HAMAP" id="MF_01974">
    <property type="entry name" value="MetAP_1"/>
    <property type="match status" value="1"/>
</dbReference>
<keyword evidence="2 6" id="KW-0031">Aminopeptidase</keyword>
<keyword evidence="4 6" id="KW-0479">Metal-binding</keyword>
<dbReference type="RefSeq" id="WP_028326528.1">
    <property type="nucleotide sequence ID" value="NZ_JAAFNM010000001.1"/>
</dbReference>
<name>A0A239VQ02_9MICO</name>
<dbReference type="PANTHER" id="PTHR43330:SF27">
    <property type="entry name" value="METHIONINE AMINOPEPTIDASE"/>
    <property type="match status" value="1"/>
</dbReference>
<keyword evidence="3 6" id="KW-0645">Protease</keyword>
<protein>
    <recommendedName>
        <fullName evidence="6 7">Methionine aminopeptidase</fullName>
        <shortName evidence="6">MAP</shortName>
        <shortName evidence="6">MetAP</shortName>
        <ecNumber evidence="6 7">3.4.11.18</ecNumber>
    </recommendedName>
    <alternativeName>
        <fullName evidence="6">Peptidase M</fullName>
    </alternativeName>
</protein>
<evidence type="ECO:0000256" key="4">
    <source>
        <dbReference type="ARBA" id="ARBA00022723"/>
    </source>
</evidence>
<dbReference type="GO" id="GO:0004239">
    <property type="term" value="F:initiator methionyl aminopeptidase activity"/>
    <property type="evidence" value="ECO:0007669"/>
    <property type="project" value="UniProtKB-UniRule"/>
</dbReference>
<comment type="cofactor">
    <cofactor evidence="6">
        <name>Co(2+)</name>
        <dbReference type="ChEBI" id="CHEBI:48828"/>
    </cofactor>
    <cofactor evidence="6">
        <name>Zn(2+)</name>
        <dbReference type="ChEBI" id="CHEBI:29105"/>
    </cofactor>
    <cofactor evidence="6">
        <name>Mn(2+)</name>
        <dbReference type="ChEBI" id="CHEBI:29035"/>
    </cofactor>
    <cofactor evidence="6">
        <name>Fe(2+)</name>
        <dbReference type="ChEBI" id="CHEBI:29033"/>
    </cofactor>
    <text evidence="6">Binds 2 divalent metal cations per subunit. Has a high-affinity and a low affinity metal-binding site. The true nature of the physiological cofactor is under debate. The enzyme is active with cobalt, zinc, manganese or divalent iron ions. Most likely, methionine aminopeptidases function as mononuclear Fe(2+)-metalloproteases under physiological conditions, and the catalytically relevant metal-binding site has been assigned to the histidine-containing high-affinity site.</text>
</comment>
<feature type="binding site" evidence="6">
    <location>
        <position position="99"/>
    </location>
    <ligand>
        <name>a divalent metal cation</name>
        <dbReference type="ChEBI" id="CHEBI:60240"/>
        <label>1</label>
    </ligand>
</feature>
<dbReference type="PROSITE" id="PS00680">
    <property type="entry name" value="MAP_1"/>
    <property type="match status" value="1"/>
</dbReference>
<dbReference type="Proteomes" id="UP000242637">
    <property type="component" value="Chromosome 1"/>
</dbReference>
<dbReference type="Gene3D" id="3.90.230.10">
    <property type="entry name" value="Creatinase/methionine aminopeptidase superfamily"/>
    <property type="match status" value="1"/>
</dbReference>
<keyword evidence="5 6" id="KW-0378">Hydrolase</keyword>
<evidence type="ECO:0000256" key="6">
    <source>
        <dbReference type="HAMAP-Rule" id="MF_01974"/>
    </source>
</evidence>
<comment type="similarity">
    <text evidence="6">Belongs to the peptidase M24A family. Methionine aminopeptidase type 1 subfamily.</text>
</comment>
<dbReference type="InterPro" id="IPR000994">
    <property type="entry name" value="Pept_M24"/>
</dbReference>
<feature type="binding site" evidence="6">
    <location>
        <position position="110"/>
    </location>
    <ligand>
        <name>a divalent metal cation</name>
        <dbReference type="ChEBI" id="CHEBI:60240"/>
        <label>1</label>
    </ligand>
</feature>
<dbReference type="GO" id="GO:0006508">
    <property type="term" value="P:proteolysis"/>
    <property type="evidence" value="ECO:0007669"/>
    <property type="project" value="UniProtKB-KW"/>
</dbReference>
<accession>A0A239VQ02</accession>
<evidence type="ECO:0000256" key="1">
    <source>
        <dbReference type="ARBA" id="ARBA00002521"/>
    </source>
</evidence>
<gene>
    <name evidence="9" type="primary">map_3</name>
    <name evidence="6" type="synonym">map</name>
    <name evidence="9" type="ORF">SAMEA4475696_02044</name>
</gene>
<evidence type="ECO:0000256" key="5">
    <source>
        <dbReference type="ARBA" id="ARBA00022801"/>
    </source>
</evidence>
<dbReference type="STRING" id="1121387.GCA_000429885_00412"/>
<evidence type="ECO:0000313" key="9">
    <source>
        <dbReference type="EMBL" id="SNV24371.1"/>
    </source>
</evidence>
<keyword evidence="10" id="KW-1185">Reference proteome</keyword>
<dbReference type="GO" id="GO:0005829">
    <property type="term" value="C:cytosol"/>
    <property type="evidence" value="ECO:0007669"/>
    <property type="project" value="TreeGrafter"/>
</dbReference>
<feature type="binding site" evidence="6">
    <location>
        <position position="216"/>
    </location>
    <ligand>
        <name>a divalent metal cation</name>
        <dbReference type="ChEBI" id="CHEBI:60240"/>
        <label>2</label>
        <note>catalytic</note>
    </ligand>
</feature>
<sequence>MFGRERIEKKNPQQIIAMRKAGLVVGRTLEKLAEAVKPGVTTRELDDFAREYILSQNAVPSFPLVPGYRHTLCVSVGCEIVHGIPGDRVLQEGELVSIDCGAAVDGWHGDSAISIIVGGDDAAEPEVKNLLDDTSRSLWSGIAAMVPGNRVGDIGGAVEESLEKSALHRKIGEYGIVEDYEGHGIGREMHMSPGVPNFRPAKLGPKLTVGTTLAIEPMVTLGAPDNKVLDDDWTVVTIDGSIAAHVEHTVAITSEGIWVLTALDGGLEICAATGAQFGPLA</sequence>